<accession>A0A6J5N5P8</accession>
<proteinExistence type="predicted"/>
<gene>
    <name evidence="1" type="ORF">UFOVP602_14</name>
</gene>
<reference evidence="1" key="1">
    <citation type="submission" date="2020-04" db="EMBL/GenBank/DDBJ databases">
        <authorList>
            <person name="Chiriac C."/>
            <person name="Salcher M."/>
            <person name="Ghai R."/>
            <person name="Kavagutti S V."/>
        </authorList>
    </citation>
    <scope>NUCLEOTIDE SEQUENCE</scope>
</reference>
<name>A0A6J5N5P8_9CAUD</name>
<organism evidence="1">
    <name type="scientific">uncultured Caudovirales phage</name>
    <dbReference type="NCBI Taxonomy" id="2100421"/>
    <lineage>
        <taxon>Viruses</taxon>
        <taxon>Duplodnaviria</taxon>
        <taxon>Heunggongvirae</taxon>
        <taxon>Uroviricota</taxon>
        <taxon>Caudoviricetes</taxon>
        <taxon>Peduoviridae</taxon>
        <taxon>Maltschvirus</taxon>
        <taxon>Maltschvirus maltsch</taxon>
    </lineage>
</organism>
<protein>
    <submittedName>
        <fullName evidence="1">Uncharacterized protein</fullName>
    </submittedName>
</protein>
<sequence>MSEHKFKVGDRVKVVDGHSFIKAGSLGTILDDSLFPFVGFDEVVRFGHDCGGLCADGFGFTISESQLEIAPMTPYRATTEDLARHTELLRWASGLELGAHKMPDTRKSIHQIPSDDAKYAVIRAINALRAELETIRAGIVQDIQATIEESGK</sequence>
<evidence type="ECO:0000313" key="1">
    <source>
        <dbReference type="EMBL" id="CAB4152603.1"/>
    </source>
</evidence>
<dbReference type="EMBL" id="LR796591">
    <property type="protein sequence ID" value="CAB4152603.1"/>
    <property type="molecule type" value="Genomic_DNA"/>
</dbReference>